<comment type="caution">
    <text evidence="1">The sequence shown here is derived from an EMBL/GenBank/DDBJ whole genome shotgun (WGS) entry which is preliminary data.</text>
</comment>
<dbReference type="InterPro" id="IPR029044">
    <property type="entry name" value="Nucleotide-diphossugar_trans"/>
</dbReference>
<gene>
    <name evidence="1" type="ORF">GPAL_0174</name>
</gene>
<accession>K6ZUP6</accession>
<dbReference type="SUPFAM" id="SSF53448">
    <property type="entry name" value="Nucleotide-diphospho-sugar transferases"/>
    <property type="match status" value="1"/>
</dbReference>
<reference evidence="2" key="1">
    <citation type="journal article" date="2014" name="Environ. Microbiol.">
        <title>Comparative genomics of the marine bacterial genus Glaciecola reveals the high degree of genomic diversity and genomic characteristic for cold adaptation.</title>
        <authorList>
            <person name="Qin Q.L."/>
            <person name="Xie B.B."/>
            <person name="Yu Y."/>
            <person name="Shu Y.L."/>
            <person name="Rong J.C."/>
            <person name="Zhang Y.J."/>
            <person name="Zhao D.L."/>
            <person name="Chen X.L."/>
            <person name="Zhang X.Y."/>
            <person name="Chen B."/>
            <person name="Zhou B.C."/>
            <person name="Zhang Y.Z."/>
        </authorList>
    </citation>
    <scope>NUCLEOTIDE SEQUENCE [LARGE SCALE GENOMIC DNA]</scope>
    <source>
        <strain evidence="2">ACAM 615</strain>
    </source>
</reference>
<protein>
    <recommendedName>
        <fullName evidence="3">Glycosyltransferase 2-like domain-containing protein</fullName>
    </recommendedName>
</protein>
<dbReference type="STRING" id="1121922.GCA_000428905_02512"/>
<keyword evidence="2" id="KW-1185">Reference proteome</keyword>
<dbReference type="Proteomes" id="UP000006251">
    <property type="component" value="Unassembled WGS sequence"/>
</dbReference>
<sequence length="281" mass="33788">MKLNAICIIKNEVDIIADTLDCALAFCDMIYVFDNASTDGSWEVICAKADLDSRIVIVAHTDEIYRNQFRNRVYNMFNHTFSASDWWYILDADEMLIEDPRPMLVKAMQRKKTQMRVWQAQFYFTDKDLAVYDNEDKSLPVPKRRRYYRINWREPRFFRNSPSQKWPESISGKVPPFCNALFHPSPICRHYPQRTPEQIKMRHDIRVNNPYSFLHVKNKSENDWLKKATNCYFYEKGQNMQFPLIDRFTFYVNQSKYWLIWRIKNLISIKKLLISKVFKVT</sequence>
<dbReference type="AlphaFoldDB" id="K6ZUP6"/>
<dbReference type="RefSeq" id="WP_006008239.1">
    <property type="nucleotide sequence ID" value="NZ_AUAV01000013.1"/>
</dbReference>
<dbReference type="Pfam" id="PF13704">
    <property type="entry name" value="Glyco_tranf_2_4"/>
    <property type="match status" value="1"/>
</dbReference>
<evidence type="ECO:0008006" key="3">
    <source>
        <dbReference type="Google" id="ProtNLM"/>
    </source>
</evidence>
<evidence type="ECO:0000313" key="1">
    <source>
        <dbReference type="EMBL" id="GAC27055.1"/>
    </source>
</evidence>
<proteinExistence type="predicted"/>
<organism evidence="1 2">
    <name type="scientific">Brumicola pallidula DSM 14239 = ACAM 615</name>
    <dbReference type="NCBI Taxonomy" id="1121922"/>
    <lineage>
        <taxon>Bacteria</taxon>
        <taxon>Pseudomonadati</taxon>
        <taxon>Pseudomonadota</taxon>
        <taxon>Gammaproteobacteria</taxon>
        <taxon>Alteromonadales</taxon>
        <taxon>Alteromonadaceae</taxon>
        <taxon>Brumicola</taxon>
    </lineage>
</organism>
<evidence type="ECO:0000313" key="2">
    <source>
        <dbReference type="Proteomes" id="UP000006251"/>
    </source>
</evidence>
<dbReference type="Gene3D" id="3.90.550.10">
    <property type="entry name" value="Spore Coat Polysaccharide Biosynthesis Protein SpsA, Chain A"/>
    <property type="match status" value="1"/>
</dbReference>
<name>K6ZUP6_9ALTE</name>
<dbReference type="OrthoDB" id="9815923at2"/>
<dbReference type="EMBL" id="BAEQ01000004">
    <property type="protein sequence ID" value="GAC27055.1"/>
    <property type="molecule type" value="Genomic_DNA"/>
</dbReference>